<dbReference type="Proteomes" id="UP000005206">
    <property type="component" value="Unassembled WGS sequence"/>
</dbReference>
<name>C7ZPX2_FUSV7</name>
<keyword evidence="4" id="KW-1185">Reference proteome</keyword>
<evidence type="ECO:0000313" key="4">
    <source>
        <dbReference type="Proteomes" id="UP000005206"/>
    </source>
</evidence>
<organism evidence="3 4">
    <name type="scientific">Fusarium vanettenii (strain ATCC MYA-4622 / CBS 123669 / FGSC 9596 / NRRL 45880 / 77-13-4)</name>
    <name type="common">Fusarium solani subsp. pisi</name>
    <dbReference type="NCBI Taxonomy" id="660122"/>
    <lineage>
        <taxon>Eukaryota</taxon>
        <taxon>Fungi</taxon>
        <taxon>Dikarya</taxon>
        <taxon>Ascomycota</taxon>
        <taxon>Pezizomycotina</taxon>
        <taxon>Sordariomycetes</taxon>
        <taxon>Hypocreomycetidae</taxon>
        <taxon>Hypocreales</taxon>
        <taxon>Nectriaceae</taxon>
        <taxon>Fusarium</taxon>
        <taxon>Fusarium solani species complex</taxon>
        <taxon>Fusarium vanettenii</taxon>
    </lineage>
</organism>
<keyword evidence="2" id="KW-0732">Signal</keyword>
<dbReference type="HOGENOM" id="CLU_399597_0_0_1"/>
<reference evidence="3 4" key="1">
    <citation type="journal article" date="2009" name="PLoS Genet.">
        <title>The genome of Nectria haematococca: contribution of supernumerary chromosomes to gene expansion.</title>
        <authorList>
            <person name="Coleman J.J."/>
            <person name="Rounsley S.D."/>
            <person name="Rodriguez-Carres M."/>
            <person name="Kuo A."/>
            <person name="Wasmann C.C."/>
            <person name="Grimwood J."/>
            <person name="Schmutz J."/>
            <person name="Taga M."/>
            <person name="White G.J."/>
            <person name="Zhou S."/>
            <person name="Schwartz D.C."/>
            <person name="Freitag M."/>
            <person name="Ma L.J."/>
            <person name="Danchin E.G."/>
            <person name="Henrissat B."/>
            <person name="Coutinho P.M."/>
            <person name="Nelson D.R."/>
            <person name="Straney D."/>
            <person name="Napoli C.A."/>
            <person name="Barker B.M."/>
            <person name="Gribskov M."/>
            <person name="Rep M."/>
            <person name="Kroken S."/>
            <person name="Molnar I."/>
            <person name="Rensing C."/>
            <person name="Kennell J.C."/>
            <person name="Zamora J."/>
            <person name="Farman M.L."/>
            <person name="Selker E.U."/>
            <person name="Salamov A."/>
            <person name="Shapiro H."/>
            <person name="Pangilinan J."/>
            <person name="Lindquist E."/>
            <person name="Lamers C."/>
            <person name="Grigoriev I.V."/>
            <person name="Geiser D.M."/>
            <person name="Covert S.F."/>
            <person name="Temporini E."/>
            <person name="Vanetten H.D."/>
        </authorList>
    </citation>
    <scope>NUCLEOTIDE SEQUENCE [LARGE SCALE GENOMIC DNA]</scope>
    <source>
        <strain evidence="4">ATCC MYA-4622 / CBS 123669 / FGSC 9596 / NRRL 45880 / 77-13-4</strain>
    </source>
</reference>
<feature type="signal peptide" evidence="2">
    <location>
        <begin position="1"/>
        <end position="19"/>
    </location>
</feature>
<feature type="compositionally biased region" description="Acidic residues" evidence="1">
    <location>
        <begin position="409"/>
        <end position="428"/>
    </location>
</feature>
<dbReference type="InParanoid" id="C7ZPX2"/>
<protein>
    <submittedName>
        <fullName evidence="3">Uncharacterized protein</fullName>
    </submittedName>
</protein>
<feature type="chain" id="PRO_5002989038" evidence="2">
    <location>
        <begin position="20"/>
        <end position="689"/>
    </location>
</feature>
<evidence type="ECO:0000256" key="2">
    <source>
        <dbReference type="SAM" id="SignalP"/>
    </source>
</evidence>
<dbReference type="Pfam" id="PF18647">
    <property type="entry name" value="Fungal_lectin_2"/>
    <property type="match status" value="1"/>
</dbReference>
<dbReference type="RefSeq" id="XP_003039658.1">
    <property type="nucleotide sequence ID" value="XM_003039612.1"/>
</dbReference>
<sequence>MHSLSPVFLSLSLGGFVGASPLVGLFGRDIKEEPISIIGIGAPFECFDLRNPSDECRTKLAEEIGDKRPSFIFERNCNASQQAQVLRSGTDAITLADQTSMDTGPEKAIFERAIWELYMGMELDRNALNEDHPSEEKITHRQRVEQNLARAAAFRGGSNGLKIIISCDTNHEVCFKYRNVTTDDGKQETRKLPVTAAGHAVTFTDEHDGEEKSWINLCEIFFKAETLQTRYDQVKKAVEGGDLSMAEQASWQHNAGEALLHEIMHLYAVSGVQPHSKQIPMPHSSARIKNLTGPFSQVVDVPFPPGQRTDTSKKDDRPKAYGPWRVYELANRKRGTKWATQNADSYAWLANSLWFYRNLDKIPRPISPTGESPYGIEARTELVFLHLGDFDQSAASDEVEIMKRAEEEWESVTEDLPDLPDEWPDDGGDTGGDDHGNDDLQCHGVQTNTFLGRDDLNGKISQFCADAAAQKVQDQDSGGTMRKYNEGSRYDVELRMDWPSGQDISEGMEEKCKQKMTLIMDSCDGNDPGNPLNWKHGGTLKIGDITYGIHPKVDQSYRPGSCSFHLRERHSFFGIDGPGTRRNHWFHVEKLMMFDNDKKEIGRAGYKKDSGDGEWVECGHDSPFTWEDIRLPDTLRLTAEAQGGNYIQFNIGDRSWKSLDSEGDKRCEVGGWDGDYSPVYRQMDCFFPC</sequence>
<accession>C7ZPX2</accession>
<dbReference type="OrthoDB" id="1896086at2759"/>
<dbReference type="EMBL" id="GG698974">
    <property type="protein sequence ID" value="EEU33945.1"/>
    <property type="molecule type" value="Genomic_DNA"/>
</dbReference>
<feature type="region of interest" description="Disordered" evidence="1">
    <location>
        <begin position="299"/>
        <end position="318"/>
    </location>
</feature>
<evidence type="ECO:0000256" key="1">
    <source>
        <dbReference type="SAM" id="MobiDB-lite"/>
    </source>
</evidence>
<proteinExistence type="predicted"/>
<dbReference type="GO" id="GO:0008237">
    <property type="term" value="F:metallopeptidase activity"/>
    <property type="evidence" value="ECO:0007669"/>
    <property type="project" value="InterPro"/>
</dbReference>
<dbReference type="KEGG" id="nhe:NECHADRAFT_89019"/>
<feature type="region of interest" description="Disordered" evidence="1">
    <location>
        <begin position="409"/>
        <end position="441"/>
    </location>
</feature>
<evidence type="ECO:0000313" key="3">
    <source>
        <dbReference type="EMBL" id="EEU33945.1"/>
    </source>
</evidence>
<dbReference type="InterPro" id="IPR024079">
    <property type="entry name" value="MetalloPept_cat_dom_sf"/>
</dbReference>
<dbReference type="Gene3D" id="3.40.390.10">
    <property type="entry name" value="Collagenase (Catalytic Domain)"/>
    <property type="match status" value="1"/>
</dbReference>
<dbReference type="VEuPathDB" id="FungiDB:NECHADRAFT_89019"/>
<gene>
    <name evidence="3" type="ORF">NECHADRAFT_89019</name>
</gene>
<dbReference type="AlphaFoldDB" id="C7ZPX2"/>
<feature type="compositionally biased region" description="Basic and acidic residues" evidence="1">
    <location>
        <begin position="432"/>
        <end position="441"/>
    </location>
</feature>
<dbReference type="eggNOG" id="ENOG502RF75">
    <property type="taxonomic scope" value="Eukaryota"/>
</dbReference>
<dbReference type="GeneID" id="9667189"/>